<dbReference type="EMBL" id="LR902029">
    <property type="protein sequence ID" value="CAD7249845.1"/>
    <property type="molecule type" value="Genomic_DNA"/>
</dbReference>
<dbReference type="Gene3D" id="3.30.70.330">
    <property type="match status" value="1"/>
</dbReference>
<dbReference type="Proteomes" id="UP000677054">
    <property type="component" value="Unassembled WGS sequence"/>
</dbReference>
<feature type="non-terminal residue" evidence="5">
    <location>
        <position position="245"/>
    </location>
</feature>
<dbReference type="PANTHER" id="PTHR48034">
    <property type="entry name" value="TRANSFORMER-2 SEX-DETERMINING PROTEIN-RELATED"/>
    <property type="match status" value="1"/>
</dbReference>
<sequence>AGFREEPLTIRVSIKITIIEQNKEEAFTISISQLPFGMTFHFQSGSGGEKPRSRKEKYSGSHSRSRSFSPYSKKRETFRSSRSRSPMSNRKRHQGSRDAPVPGRVLGVFGLSLFTTERELYHIFNKFGPIEKVQVVLDAQSGRSRGFAFVYYESLDDAKAAKEECSGMEIDGRKIRVDFSITKRAHTPTPGIYMGRPSNRGFRGRQGGRGRSPSPYYRGRRYERYERSRSRSFSPPPRKYRRGYY</sequence>
<dbReference type="InterPro" id="IPR035979">
    <property type="entry name" value="RBD_domain_sf"/>
</dbReference>
<evidence type="ECO:0000313" key="5">
    <source>
        <dbReference type="EMBL" id="CAD7249845.1"/>
    </source>
</evidence>
<evidence type="ECO:0000256" key="2">
    <source>
        <dbReference type="PROSITE-ProRule" id="PRU00176"/>
    </source>
</evidence>
<name>A0A7R9A991_9CRUS</name>
<keyword evidence="1 2" id="KW-0694">RNA-binding</keyword>
<protein>
    <recommendedName>
        <fullName evidence="4">RRM domain-containing protein</fullName>
    </recommendedName>
</protein>
<dbReference type="InterPro" id="IPR000504">
    <property type="entry name" value="RRM_dom"/>
</dbReference>
<dbReference type="EMBL" id="CAJPEV010002512">
    <property type="protein sequence ID" value="CAG0897169.1"/>
    <property type="molecule type" value="Genomic_DNA"/>
</dbReference>
<feature type="region of interest" description="Disordered" evidence="3">
    <location>
        <begin position="42"/>
        <end position="99"/>
    </location>
</feature>
<dbReference type="AlphaFoldDB" id="A0A7R9A991"/>
<dbReference type="Pfam" id="PF00076">
    <property type="entry name" value="RRM_1"/>
    <property type="match status" value="1"/>
</dbReference>
<evidence type="ECO:0000256" key="1">
    <source>
        <dbReference type="ARBA" id="ARBA00022884"/>
    </source>
</evidence>
<dbReference type="GO" id="GO:0003723">
    <property type="term" value="F:RNA binding"/>
    <property type="evidence" value="ECO:0007669"/>
    <property type="project" value="UniProtKB-UniRule"/>
</dbReference>
<organism evidence="5">
    <name type="scientific">Darwinula stevensoni</name>
    <dbReference type="NCBI Taxonomy" id="69355"/>
    <lineage>
        <taxon>Eukaryota</taxon>
        <taxon>Metazoa</taxon>
        <taxon>Ecdysozoa</taxon>
        <taxon>Arthropoda</taxon>
        <taxon>Crustacea</taxon>
        <taxon>Oligostraca</taxon>
        <taxon>Ostracoda</taxon>
        <taxon>Podocopa</taxon>
        <taxon>Podocopida</taxon>
        <taxon>Darwinulocopina</taxon>
        <taxon>Darwinuloidea</taxon>
        <taxon>Darwinulidae</taxon>
        <taxon>Darwinula</taxon>
    </lineage>
</organism>
<dbReference type="OrthoDB" id="439808at2759"/>
<keyword evidence="6" id="KW-1185">Reference proteome</keyword>
<evidence type="ECO:0000259" key="4">
    <source>
        <dbReference type="PROSITE" id="PS50102"/>
    </source>
</evidence>
<accession>A0A7R9A991</accession>
<feature type="region of interest" description="Disordered" evidence="3">
    <location>
        <begin position="186"/>
        <end position="245"/>
    </location>
</feature>
<dbReference type="SUPFAM" id="SSF54928">
    <property type="entry name" value="RNA-binding domain, RBD"/>
    <property type="match status" value="1"/>
</dbReference>
<proteinExistence type="predicted"/>
<feature type="compositionally biased region" description="Basic and acidic residues" evidence="3">
    <location>
        <begin position="220"/>
        <end position="229"/>
    </location>
</feature>
<dbReference type="InterPro" id="IPR050441">
    <property type="entry name" value="RBM"/>
</dbReference>
<dbReference type="CDD" id="cd12363">
    <property type="entry name" value="RRM_TRA2"/>
    <property type="match status" value="1"/>
</dbReference>
<reference evidence="5" key="1">
    <citation type="submission" date="2020-11" db="EMBL/GenBank/DDBJ databases">
        <authorList>
            <person name="Tran Van P."/>
        </authorList>
    </citation>
    <scope>NUCLEOTIDE SEQUENCE</scope>
</reference>
<dbReference type="InterPro" id="IPR012677">
    <property type="entry name" value="Nucleotide-bd_a/b_plait_sf"/>
</dbReference>
<gene>
    <name evidence="5" type="ORF">DSTB1V02_LOCUS9631</name>
</gene>
<evidence type="ECO:0000313" key="6">
    <source>
        <dbReference type="Proteomes" id="UP000677054"/>
    </source>
</evidence>
<dbReference type="PROSITE" id="PS50102">
    <property type="entry name" value="RRM"/>
    <property type="match status" value="1"/>
</dbReference>
<dbReference type="SMART" id="SM00360">
    <property type="entry name" value="RRM"/>
    <property type="match status" value="1"/>
</dbReference>
<evidence type="ECO:0000256" key="3">
    <source>
        <dbReference type="SAM" id="MobiDB-lite"/>
    </source>
</evidence>
<feature type="domain" description="RRM" evidence="4">
    <location>
        <begin position="104"/>
        <end position="182"/>
    </location>
</feature>
<feature type="compositionally biased region" description="Low complexity" evidence="3">
    <location>
        <begin position="60"/>
        <end position="71"/>
    </location>
</feature>